<feature type="transmembrane region" description="Helical" evidence="1">
    <location>
        <begin position="332"/>
        <end position="352"/>
    </location>
</feature>
<feature type="transmembrane region" description="Helical" evidence="1">
    <location>
        <begin position="453"/>
        <end position="476"/>
    </location>
</feature>
<comment type="caution">
    <text evidence="2">The sequence shown here is derived from an EMBL/GenBank/DDBJ whole genome shotgun (WGS) entry which is preliminary data.</text>
</comment>
<dbReference type="OrthoDB" id="5392263at2759"/>
<feature type="transmembrane region" description="Helical" evidence="1">
    <location>
        <begin position="526"/>
        <end position="552"/>
    </location>
</feature>
<keyword evidence="3" id="KW-1185">Reference proteome</keyword>
<accession>A0A9P4MWH3</accession>
<keyword evidence="1" id="KW-0472">Membrane</keyword>
<keyword evidence="1" id="KW-1133">Transmembrane helix</keyword>
<feature type="transmembrane region" description="Helical" evidence="1">
    <location>
        <begin position="101"/>
        <end position="122"/>
    </location>
</feature>
<sequence length="632" mass="71347">MTINLLALAALLPYKRLFIIALFLVGFFGPVQGRFDLVRCCIKAARDRQIMDDLQQNPWDICKYNQPTSNELEEQLESIKKSRAWCKTECIGYQRSATNQWLQPLATWIIPYVSFLLLCPIGEGEEDREKKRSKEDGTKDDGTKDKGASILVLTRLKIDRLLKLGKGSRTFEYVLLLGDPASALWGAFAEIQSDCKLARKLSTPTSSWLTKKAIWIAMLTGDTKFRYDRLWEGFIDSLALENYARAEKLRALQEPLSSDPSPWKALAEEVAAWPVGNENESFDEKQDPDAIQKSKYGVTSAAQVTPGRTSQVSMERGLSHAIHVLVQARIDFLKGIFIPVVLMLMVTASVFFDGYHKLGDKDTAHALAYGIWYSWLITLSVAGNCFATSGNVELAQKSFGHYLKLSKRRVSPSERYLNTFDWNLWLWYIMSADPRKPQSGPIPTRGAWFWAKFLLGQTVGWICVAFACGCAAIISWTTPTAGLGCRSFTFLLYAIVAFIVAIINVVRQWLEKKSTSRRGGQQFLVLFTNVVKVSYGILVIFNALIMILGTIFHLSGVYRSCWCSRLFASDETLLEFNRKTEESINNAKRYWLVTGYIAFSGVWIICGLTVAARKYMVWKIELALLKSAKNGR</sequence>
<organism evidence="2 3">
    <name type="scientific">Delitschia confertaspora ATCC 74209</name>
    <dbReference type="NCBI Taxonomy" id="1513339"/>
    <lineage>
        <taxon>Eukaryota</taxon>
        <taxon>Fungi</taxon>
        <taxon>Dikarya</taxon>
        <taxon>Ascomycota</taxon>
        <taxon>Pezizomycotina</taxon>
        <taxon>Dothideomycetes</taxon>
        <taxon>Pleosporomycetidae</taxon>
        <taxon>Pleosporales</taxon>
        <taxon>Delitschiaceae</taxon>
        <taxon>Delitschia</taxon>
    </lineage>
</organism>
<evidence type="ECO:0000313" key="2">
    <source>
        <dbReference type="EMBL" id="KAF2202163.1"/>
    </source>
</evidence>
<feature type="transmembrane region" description="Helical" evidence="1">
    <location>
        <begin position="488"/>
        <end position="506"/>
    </location>
</feature>
<dbReference type="AlphaFoldDB" id="A0A9P4MWH3"/>
<proteinExistence type="predicted"/>
<evidence type="ECO:0000313" key="3">
    <source>
        <dbReference type="Proteomes" id="UP000799536"/>
    </source>
</evidence>
<gene>
    <name evidence="2" type="ORF">GQ43DRAFT_431009</name>
</gene>
<dbReference type="Proteomes" id="UP000799536">
    <property type="component" value="Unassembled WGS sequence"/>
</dbReference>
<evidence type="ECO:0000256" key="1">
    <source>
        <dbReference type="SAM" id="Phobius"/>
    </source>
</evidence>
<keyword evidence="1" id="KW-0812">Transmembrane</keyword>
<protein>
    <submittedName>
        <fullName evidence="2">Uncharacterized protein</fullName>
    </submittedName>
</protein>
<feature type="transmembrane region" description="Helical" evidence="1">
    <location>
        <begin position="372"/>
        <end position="394"/>
    </location>
</feature>
<feature type="transmembrane region" description="Helical" evidence="1">
    <location>
        <begin position="590"/>
        <end position="612"/>
    </location>
</feature>
<name>A0A9P4MWH3_9PLEO</name>
<dbReference type="EMBL" id="ML993947">
    <property type="protein sequence ID" value="KAF2202163.1"/>
    <property type="molecule type" value="Genomic_DNA"/>
</dbReference>
<reference evidence="2" key="1">
    <citation type="journal article" date="2020" name="Stud. Mycol.">
        <title>101 Dothideomycetes genomes: a test case for predicting lifestyles and emergence of pathogens.</title>
        <authorList>
            <person name="Haridas S."/>
            <person name="Albert R."/>
            <person name="Binder M."/>
            <person name="Bloem J."/>
            <person name="Labutti K."/>
            <person name="Salamov A."/>
            <person name="Andreopoulos B."/>
            <person name="Baker S."/>
            <person name="Barry K."/>
            <person name="Bills G."/>
            <person name="Bluhm B."/>
            <person name="Cannon C."/>
            <person name="Castanera R."/>
            <person name="Culley D."/>
            <person name="Daum C."/>
            <person name="Ezra D."/>
            <person name="Gonzalez J."/>
            <person name="Henrissat B."/>
            <person name="Kuo A."/>
            <person name="Liang C."/>
            <person name="Lipzen A."/>
            <person name="Lutzoni F."/>
            <person name="Magnuson J."/>
            <person name="Mondo S."/>
            <person name="Nolan M."/>
            <person name="Ohm R."/>
            <person name="Pangilinan J."/>
            <person name="Park H.-J."/>
            <person name="Ramirez L."/>
            <person name="Alfaro M."/>
            <person name="Sun H."/>
            <person name="Tritt A."/>
            <person name="Yoshinaga Y."/>
            <person name="Zwiers L.-H."/>
            <person name="Turgeon B."/>
            <person name="Goodwin S."/>
            <person name="Spatafora J."/>
            <person name="Crous P."/>
            <person name="Grigoriev I."/>
        </authorList>
    </citation>
    <scope>NUCLEOTIDE SEQUENCE</scope>
    <source>
        <strain evidence="2">ATCC 74209</strain>
    </source>
</reference>